<sequence>MFDFEPKTTTDMVFSDANTKRLLLDIVTRKLTFPTNGKNTLLLYGTYGSGKTTYANVFFNDYEKSYGGSDALIDVITNEEGDKITEQITRLNNLSSFTSFNESEKHYFLFDEVDNYSDTQQQRLKSFLNRKNIVVVMTTNFLHKVDMGIRSRSHVVCFNASNNAFDYVQRMKKIVIQNKLPMVSDATLTSIAQHANGDWRTMCSELEQVCSNIPLPPTQQSNRLTVVK</sequence>
<dbReference type="RefSeq" id="WP_072936838.1">
    <property type="nucleotide sequence ID" value="NZ_CYRX01000013.1"/>
</dbReference>
<evidence type="ECO:0000256" key="3">
    <source>
        <dbReference type="ARBA" id="ARBA00022840"/>
    </source>
</evidence>
<gene>
    <name evidence="5" type="ORF">THS5294_01250</name>
</gene>
<evidence type="ECO:0000313" key="5">
    <source>
        <dbReference type="EMBL" id="CUH59961.1"/>
    </source>
</evidence>
<keyword evidence="2" id="KW-0547">Nucleotide-binding</keyword>
<dbReference type="AlphaFoldDB" id="A0A0P1EYL0"/>
<feature type="domain" description="ATPase AAA-type core" evidence="4">
    <location>
        <begin position="41"/>
        <end position="154"/>
    </location>
</feature>
<dbReference type="Gene3D" id="3.40.50.300">
    <property type="entry name" value="P-loop containing nucleotide triphosphate hydrolases"/>
    <property type="match status" value="1"/>
</dbReference>
<dbReference type="Proteomes" id="UP000051298">
    <property type="component" value="Unassembled WGS sequence"/>
</dbReference>
<dbReference type="InterPro" id="IPR003959">
    <property type="entry name" value="ATPase_AAA_core"/>
</dbReference>
<proteinExistence type="predicted"/>
<accession>A0A0P1EYL0</accession>
<dbReference type="GO" id="GO:0003689">
    <property type="term" value="F:DNA clamp loader activity"/>
    <property type="evidence" value="ECO:0007669"/>
    <property type="project" value="TreeGrafter"/>
</dbReference>
<dbReference type="GO" id="GO:0005524">
    <property type="term" value="F:ATP binding"/>
    <property type="evidence" value="ECO:0007669"/>
    <property type="project" value="UniProtKB-KW"/>
</dbReference>
<organism evidence="5 6">
    <name type="scientific">Thalassobacter stenotrophicus</name>
    <dbReference type="NCBI Taxonomy" id="266809"/>
    <lineage>
        <taxon>Bacteria</taxon>
        <taxon>Pseudomonadati</taxon>
        <taxon>Pseudomonadota</taxon>
        <taxon>Alphaproteobacteria</taxon>
        <taxon>Rhodobacterales</taxon>
        <taxon>Roseobacteraceae</taxon>
        <taxon>Thalassobacter</taxon>
    </lineage>
</organism>
<evidence type="ECO:0000256" key="2">
    <source>
        <dbReference type="ARBA" id="ARBA00022741"/>
    </source>
</evidence>
<evidence type="ECO:0000256" key="1">
    <source>
        <dbReference type="ARBA" id="ARBA00022705"/>
    </source>
</evidence>
<keyword evidence="3" id="KW-0067">ATP-binding</keyword>
<protein>
    <submittedName>
        <fullName evidence="5">Clamp loader, small subunit</fullName>
    </submittedName>
</protein>
<dbReference type="SUPFAM" id="SSF52540">
    <property type="entry name" value="P-loop containing nucleoside triphosphate hydrolases"/>
    <property type="match status" value="1"/>
</dbReference>
<dbReference type="InterPro" id="IPR050238">
    <property type="entry name" value="DNA_Rep/Repair_Clamp_Loader"/>
</dbReference>
<dbReference type="GO" id="GO:0016887">
    <property type="term" value="F:ATP hydrolysis activity"/>
    <property type="evidence" value="ECO:0007669"/>
    <property type="project" value="InterPro"/>
</dbReference>
<dbReference type="Pfam" id="PF00004">
    <property type="entry name" value="AAA"/>
    <property type="match status" value="1"/>
</dbReference>
<name>A0A0P1EYL0_9RHOB</name>
<dbReference type="PANTHER" id="PTHR11669">
    <property type="entry name" value="REPLICATION FACTOR C / DNA POLYMERASE III GAMMA-TAU SUBUNIT"/>
    <property type="match status" value="1"/>
</dbReference>
<evidence type="ECO:0000259" key="4">
    <source>
        <dbReference type="Pfam" id="PF00004"/>
    </source>
</evidence>
<evidence type="ECO:0000313" key="6">
    <source>
        <dbReference type="Proteomes" id="UP000051298"/>
    </source>
</evidence>
<reference evidence="5 6" key="1">
    <citation type="submission" date="2015-09" db="EMBL/GenBank/DDBJ databases">
        <authorList>
            <consortium name="Swine Surveillance"/>
        </authorList>
    </citation>
    <scope>NUCLEOTIDE SEQUENCE [LARGE SCALE GENOMIC DNA]</scope>
    <source>
        <strain evidence="5 6">CECT 5294</strain>
    </source>
</reference>
<dbReference type="GO" id="GO:0006281">
    <property type="term" value="P:DNA repair"/>
    <property type="evidence" value="ECO:0007669"/>
    <property type="project" value="TreeGrafter"/>
</dbReference>
<dbReference type="EMBL" id="CYRX01000013">
    <property type="protein sequence ID" value="CUH59961.1"/>
    <property type="molecule type" value="Genomic_DNA"/>
</dbReference>
<dbReference type="PANTHER" id="PTHR11669:SF20">
    <property type="entry name" value="REPLICATION FACTOR C SUBUNIT 4"/>
    <property type="match status" value="1"/>
</dbReference>
<dbReference type="InterPro" id="IPR027417">
    <property type="entry name" value="P-loop_NTPase"/>
</dbReference>
<keyword evidence="1" id="KW-0235">DNA replication</keyword>
<dbReference type="GO" id="GO:0006261">
    <property type="term" value="P:DNA-templated DNA replication"/>
    <property type="evidence" value="ECO:0007669"/>
    <property type="project" value="TreeGrafter"/>
</dbReference>